<protein>
    <recommendedName>
        <fullName evidence="3">FBD domain-containing protein</fullName>
    </recommendedName>
</protein>
<accession>A0A4U6VBA2</accession>
<keyword evidence="2" id="KW-1185">Reference proteome</keyword>
<organism evidence="1 2">
    <name type="scientific">Setaria viridis</name>
    <name type="common">Green bristlegrass</name>
    <name type="synonym">Setaria italica subsp. viridis</name>
    <dbReference type="NCBI Taxonomy" id="4556"/>
    <lineage>
        <taxon>Eukaryota</taxon>
        <taxon>Viridiplantae</taxon>
        <taxon>Streptophyta</taxon>
        <taxon>Embryophyta</taxon>
        <taxon>Tracheophyta</taxon>
        <taxon>Spermatophyta</taxon>
        <taxon>Magnoliopsida</taxon>
        <taxon>Liliopsida</taxon>
        <taxon>Poales</taxon>
        <taxon>Poaceae</taxon>
        <taxon>PACMAD clade</taxon>
        <taxon>Panicoideae</taxon>
        <taxon>Panicodae</taxon>
        <taxon>Paniceae</taxon>
        <taxon>Cenchrinae</taxon>
        <taxon>Setaria</taxon>
    </lineage>
</organism>
<dbReference type="Gramene" id="TKW25073">
    <property type="protein sequence ID" value="TKW25073"/>
    <property type="gene ID" value="SEVIR_3G092650v2"/>
</dbReference>
<name>A0A4U6VBA2_SETVI</name>
<sequence length="264" mass="29794">MEGSELTSLVCTQCPCLRDLNLLIMLVDASNLSVRSESLQSLWFSVWKTRQLEIVAPRLEKLSVSNAIDEARISALKLAELSNAAYDPRCHQFDVVGHRLRLLELGQSSTVASLMQQFDEVDELKLGISIPQGIDGYESFLNATNKLPKCKILSISSAWEHHGLVPGMLHLLRSCNSTRKLSLFDCCDSASKHPCLPSCPCRLEQSHRIDAISLNSLEEVVMKHRMNSAPPPSKEVREKIRRMFQPNIEVELYVFSDSEWVRMN</sequence>
<evidence type="ECO:0000313" key="1">
    <source>
        <dbReference type="EMBL" id="TKW25073.1"/>
    </source>
</evidence>
<dbReference type="EMBL" id="CM016554">
    <property type="protein sequence ID" value="TKW25073.1"/>
    <property type="molecule type" value="Genomic_DNA"/>
</dbReference>
<proteinExistence type="predicted"/>
<reference evidence="1" key="1">
    <citation type="submission" date="2019-03" db="EMBL/GenBank/DDBJ databases">
        <title>WGS assembly of Setaria viridis.</title>
        <authorList>
            <person name="Huang P."/>
            <person name="Jenkins J."/>
            <person name="Grimwood J."/>
            <person name="Barry K."/>
            <person name="Healey A."/>
            <person name="Mamidi S."/>
            <person name="Sreedasyam A."/>
            <person name="Shu S."/>
            <person name="Feldman M."/>
            <person name="Wu J."/>
            <person name="Yu Y."/>
            <person name="Chen C."/>
            <person name="Johnson J."/>
            <person name="Rokhsar D."/>
            <person name="Baxter I."/>
            <person name="Schmutz J."/>
            <person name="Brutnell T."/>
            <person name="Kellogg E."/>
        </authorList>
    </citation>
    <scope>NUCLEOTIDE SEQUENCE [LARGE SCALE GENOMIC DNA]</scope>
</reference>
<dbReference type="AlphaFoldDB" id="A0A4U6VBA2"/>
<evidence type="ECO:0008006" key="3">
    <source>
        <dbReference type="Google" id="ProtNLM"/>
    </source>
</evidence>
<gene>
    <name evidence="1" type="ORF">SEVIR_3G092650v2</name>
</gene>
<dbReference type="Proteomes" id="UP000298652">
    <property type="component" value="Chromosome 3"/>
</dbReference>
<evidence type="ECO:0000313" key="2">
    <source>
        <dbReference type="Proteomes" id="UP000298652"/>
    </source>
</evidence>
<dbReference type="OMA" id="FDCCDSA"/>